<dbReference type="InterPro" id="IPR036291">
    <property type="entry name" value="NAD(P)-bd_dom_sf"/>
</dbReference>
<dbReference type="InterPro" id="IPR037108">
    <property type="entry name" value="TM1727-like_C_sf"/>
</dbReference>
<dbReference type="InterPro" id="IPR018931">
    <property type="entry name" value="DUF2520"/>
</dbReference>
<evidence type="ECO:0000313" key="3">
    <source>
        <dbReference type="EMBL" id="VVE63950.1"/>
    </source>
</evidence>
<dbReference type="SUPFAM" id="SSF48179">
    <property type="entry name" value="6-phosphogluconate dehydrogenase C-terminal domain-like"/>
    <property type="match status" value="1"/>
</dbReference>
<feature type="domain" description="DUF2520" evidence="2">
    <location>
        <begin position="152"/>
        <end position="279"/>
    </location>
</feature>
<dbReference type="Pfam" id="PF10728">
    <property type="entry name" value="DUF2520"/>
    <property type="match status" value="1"/>
</dbReference>
<dbReference type="RefSeq" id="WP_063599153.1">
    <property type="nucleotide sequence ID" value="NZ_CABPSO010000003.1"/>
</dbReference>
<sequence>MSTPHTPHTPNPNVRPTLGFVGAGRVARALASASANAGYDVTVIASRRLDAAKRVADATSGCRAIAIDRPEAMGAVFAHADLVFLTVPDDAIASCASHLAPRAGQALVHCSGASEVALLAPAARHGAEIGGFHPLFLFAGLDDDATRLSGSTITIEAEGRLNEALHALANAIGCRALSIPAGERMRYHAGANYAASFLLCLLEEATQLWHAVGMPEDAARDAMWPLVMGTLNAARERGLSGALAGPVSRGDAGIVMRHTEALASMGGNHATLYSLLTLRAIRLARQRPGADGAALDAIARAIAPYLPPAAAAPTPHDSAE</sequence>
<dbReference type="Gene3D" id="3.40.50.720">
    <property type="entry name" value="NAD(P)-binding Rossmann-like Domain"/>
    <property type="match status" value="1"/>
</dbReference>
<comment type="caution">
    <text evidence="3">The sequence shown here is derived from an EMBL/GenBank/DDBJ whole genome shotgun (WGS) entry which is preliminary data.</text>
</comment>
<gene>
    <name evidence="3" type="ORF">PPN31119_01409</name>
</gene>
<dbReference type="Gene3D" id="1.10.1040.20">
    <property type="entry name" value="ProC-like, C-terminal domain"/>
    <property type="match status" value="1"/>
</dbReference>
<dbReference type="Proteomes" id="UP000361468">
    <property type="component" value="Unassembled WGS sequence"/>
</dbReference>
<evidence type="ECO:0000259" key="2">
    <source>
        <dbReference type="Pfam" id="PF10728"/>
    </source>
</evidence>
<keyword evidence="4" id="KW-1185">Reference proteome</keyword>
<evidence type="ECO:0000313" key="4">
    <source>
        <dbReference type="Proteomes" id="UP000361468"/>
    </source>
</evidence>
<dbReference type="SUPFAM" id="SSF51735">
    <property type="entry name" value="NAD(P)-binding Rossmann-fold domains"/>
    <property type="match status" value="1"/>
</dbReference>
<dbReference type="InterPro" id="IPR008927">
    <property type="entry name" value="6-PGluconate_DH-like_C_sf"/>
</dbReference>
<name>A0ABY6WH57_9BURK</name>
<evidence type="ECO:0000259" key="1">
    <source>
        <dbReference type="Pfam" id="PF10727"/>
    </source>
</evidence>
<protein>
    <submittedName>
        <fullName evidence="3">NADP oxidoreductase</fullName>
    </submittedName>
</protein>
<dbReference type="PANTHER" id="PTHR40459">
    <property type="entry name" value="CONSERVED HYPOTHETICAL ALANINE AND LEUCINE RICH PROTEIN"/>
    <property type="match status" value="1"/>
</dbReference>
<dbReference type="EMBL" id="CABPSO010000003">
    <property type="protein sequence ID" value="VVE63950.1"/>
    <property type="molecule type" value="Genomic_DNA"/>
</dbReference>
<proteinExistence type="predicted"/>
<organism evidence="3 4">
    <name type="scientific">Pandoraea pnomenusa</name>
    <dbReference type="NCBI Taxonomy" id="93220"/>
    <lineage>
        <taxon>Bacteria</taxon>
        <taxon>Pseudomonadati</taxon>
        <taxon>Pseudomonadota</taxon>
        <taxon>Betaproteobacteria</taxon>
        <taxon>Burkholderiales</taxon>
        <taxon>Burkholderiaceae</taxon>
        <taxon>Pandoraea</taxon>
    </lineage>
</organism>
<dbReference type="Pfam" id="PF10727">
    <property type="entry name" value="Rossmann-like"/>
    <property type="match status" value="1"/>
</dbReference>
<feature type="domain" description="Putative oxidoreductase/dehydrogenase Rossmann-like" evidence="1">
    <location>
        <begin position="14"/>
        <end position="133"/>
    </location>
</feature>
<reference evidence="3 4" key="1">
    <citation type="submission" date="2019-08" db="EMBL/GenBank/DDBJ databases">
        <authorList>
            <person name="Peeters C."/>
        </authorList>
    </citation>
    <scope>NUCLEOTIDE SEQUENCE [LARGE SCALE GENOMIC DNA]</scope>
    <source>
        <strain evidence="3 4">LMG 31119</strain>
    </source>
</reference>
<dbReference type="PANTHER" id="PTHR40459:SF1">
    <property type="entry name" value="CONSERVED HYPOTHETICAL ALANINE AND LEUCINE RICH PROTEIN"/>
    <property type="match status" value="1"/>
</dbReference>
<dbReference type="InterPro" id="IPR019665">
    <property type="entry name" value="OxRdtase/DH_put_Rossmann_dom"/>
</dbReference>
<accession>A0ABY6WH57</accession>